<sequence>MVVDNTDNSNQNNILSRLIRNLPKDFNQYQNKDQTFVIIAETRYLDDFTDEYLEYFGDNVQICDVPTYESLIALLASWFILDTNSGSAITHHGDIGSGEESFVLVLPGDSDEETSSRYKRRLPDFIAIVGFDSFINGGDDSSGSSSEIIRQLSVRKYLKNNEKETIVGGDIGTYKKASSVKPDHIVAKLGDQIIMNYIQNEAYAKLIAERLEKFHDKYIGKKVEFAQAFKDLESAILCDPNNPHL</sequence>
<comment type="caution">
    <text evidence="1">The sequence shown here is derived from an EMBL/GenBank/DDBJ whole genome shotgun (WGS) entry which is preliminary data.</text>
</comment>
<dbReference type="Proteomes" id="UP001150538">
    <property type="component" value="Unassembled WGS sequence"/>
</dbReference>
<organism evidence="1 2">
    <name type="scientific">Mycoemilia scoparia</name>
    <dbReference type="NCBI Taxonomy" id="417184"/>
    <lineage>
        <taxon>Eukaryota</taxon>
        <taxon>Fungi</taxon>
        <taxon>Fungi incertae sedis</taxon>
        <taxon>Zoopagomycota</taxon>
        <taxon>Kickxellomycotina</taxon>
        <taxon>Kickxellomycetes</taxon>
        <taxon>Kickxellales</taxon>
        <taxon>Kickxellaceae</taxon>
        <taxon>Mycoemilia</taxon>
    </lineage>
</organism>
<reference evidence="1" key="1">
    <citation type="submission" date="2022-07" db="EMBL/GenBank/DDBJ databases">
        <title>Phylogenomic reconstructions and comparative analyses of Kickxellomycotina fungi.</title>
        <authorList>
            <person name="Reynolds N.K."/>
            <person name="Stajich J.E."/>
            <person name="Barry K."/>
            <person name="Grigoriev I.V."/>
            <person name="Crous P."/>
            <person name="Smith M.E."/>
        </authorList>
    </citation>
    <scope>NUCLEOTIDE SEQUENCE</scope>
    <source>
        <strain evidence="1">NBRC 100468</strain>
    </source>
</reference>
<gene>
    <name evidence="1" type="ORF">H4219_005725</name>
</gene>
<accession>A0A9W8DNX0</accession>
<evidence type="ECO:0000313" key="2">
    <source>
        <dbReference type="Proteomes" id="UP001150538"/>
    </source>
</evidence>
<evidence type="ECO:0000313" key="1">
    <source>
        <dbReference type="EMBL" id="KAJ1912103.1"/>
    </source>
</evidence>
<proteinExistence type="predicted"/>
<dbReference type="AlphaFoldDB" id="A0A9W8DNX0"/>
<keyword evidence="2" id="KW-1185">Reference proteome</keyword>
<name>A0A9W8DNX0_9FUNG</name>
<dbReference type="EMBL" id="JANBPU010000378">
    <property type="protein sequence ID" value="KAJ1912103.1"/>
    <property type="molecule type" value="Genomic_DNA"/>
</dbReference>
<protein>
    <submittedName>
        <fullName evidence="1">Uncharacterized protein</fullName>
    </submittedName>
</protein>